<evidence type="ECO:0000313" key="4">
    <source>
        <dbReference type="Proteomes" id="UP001501218"/>
    </source>
</evidence>
<dbReference type="EMBL" id="BAAARA010000002">
    <property type="protein sequence ID" value="GAA2334752.1"/>
    <property type="molecule type" value="Genomic_DNA"/>
</dbReference>
<reference evidence="3 4" key="1">
    <citation type="journal article" date="2019" name="Int. J. Syst. Evol. Microbiol.">
        <title>The Global Catalogue of Microorganisms (GCM) 10K type strain sequencing project: providing services to taxonomists for standard genome sequencing and annotation.</title>
        <authorList>
            <consortium name="The Broad Institute Genomics Platform"/>
            <consortium name="The Broad Institute Genome Sequencing Center for Infectious Disease"/>
            <person name="Wu L."/>
            <person name="Ma J."/>
        </authorList>
    </citation>
    <scope>NUCLEOTIDE SEQUENCE [LARGE SCALE GENOMIC DNA]</scope>
    <source>
        <strain evidence="3 4">JCM 16221</strain>
    </source>
</reference>
<name>A0ABN3FPF4_9PSEU</name>
<keyword evidence="2" id="KW-0732">Signal</keyword>
<evidence type="ECO:0000256" key="2">
    <source>
        <dbReference type="SAM" id="SignalP"/>
    </source>
</evidence>
<comment type="caution">
    <text evidence="3">The sequence shown here is derived from an EMBL/GenBank/DDBJ whole genome shotgun (WGS) entry which is preliminary data.</text>
</comment>
<sequence length="259" mass="26099">MLGRALVVAGATVVSTSAAWLAGAGNPANAAEPQADEQAPVVAQATDSTETPGIVDSRTGAGPAASPLDDLDPRALVRSGPAQRLLTPIDGALRDPAEGVRHVAETLPIVESESVPSGQQTDAPAPEPSMTTPTPPPTAGTEPAQPRHESPQVAATDPPIHDSPSAGTAAEESAPSAPITERHTPEPQRAPTPPARDERLPVSTGAASVHTADLQQTGAALGRHPAAPEDEHIARGALAQHNDTVLHGVPAPQPGASPD</sequence>
<organism evidence="3 4">
    <name type="scientific">Saccharopolyspora halophila</name>
    <dbReference type="NCBI Taxonomy" id="405551"/>
    <lineage>
        <taxon>Bacteria</taxon>
        <taxon>Bacillati</taxon>
        <taxon>Actinomycetota</taxon>
        <taxon>Actinomycetes</taxon>
        <taxon>Pseudonocardiales</taxon>
        <taxon>Pseudonocardiaceae</taxon>
        <taxon>Saccharopolyspora</taxon>
    </lineage>
</organism>
<protein>
    <submittedName>
        <fullName evidence="3">Uncharacterized protein</fullName>
    </submittedName>
</protein>
<keyword evidence="4" id="KW-1185">Reference proteome</keyword>
<proteinExistence type="predicted"/>
<feature type="chain" id="PRO_5045711587" evidence="2">
    <location>
        <begin position="31"/>
        <end position="259"/>
    </location>
</feature>
<evidence type="ECO:0000313" key="3">
    <source>
        <dbReference type="EMBL" id="GAA2334752.1"/>
    </source>
</evidence>
<gene>
    <name evidence="3" type="ORF">GCM10009854_08160</name>
</gene>
<dbReference type="Proteomes" id="UP001501218">
    <property type="component" value="Unassembled WGS sequence"/>
</dbReference>
<evidence type="ECO:0000256" key="1">
    <source>
        <dbReference type="SAM" id="MobiDB-lite"/>
    </source>
</evidence>
<feature type="region of interest" description="Disordered" evidence="1">
    <location>
        <begin position="26"/>
        <end position="259"/>
    </location>
</feature>
<accession>A0ABN3FPF4</accession>
<feature type="signal peptide" evidence="2">
    <location>
        <begin position="1"/>
        <end position="30"/>
    </location>
</feature>
<feature type="compositionally biased region" description="Basic and acidic residues" evidence="1">
    <location>
        <begin position="92"/>
        <end position="104"/>
    </location>
</feature>